<proteinExistence type="predicted"/>
<keyword evidence="3" id="KW-1185">Reference proteome</keyword>
<accession>A0ABV0QJ18</accession>
<gene>
    <name evidence="2" type="ORF">XENOCAPTIV_018893</name>
</gene>
<feature type="compositionally biased region" description="Basic and acidic residues" evidence="1">
    <location>
        <begin position="1"/>
        <end position="22"/>
    </location>
</feature>
<evidence type="ECO:0000256" key="1">
    <source>
        <dbReference type="SAM" id="MobiDB-lite"/>
    </source>
</evidence>
<dbReference type="EMBL" id="JAHRIN010012385">
    <property type="protein sequence ID" value="MEQ2195821.1"/>
    <property type="molecule type" value="Genomic_DNA"/>
</dbReference>
<reference evidence="2 3" key="1">
    <citation type="submission" date="2021-06" db="EMBL/GenBank/DDBJ databases">
        <authorList>
            <person name="Palmer J.M."/>
        </authorList>
    </citation>
    <scope>NUCLEOTIDE SEQUENCE [LARGE SCALE GENOMIC DNA]</scope>
    <source>
        <strain evidence="2 3">XC_2019</strain>
        <tissue evidence="2">Muscle</tissue>
    </source>
</reference>
<dbReference type="Proteomes" id="UP001434883">
    <property type="component" value="Unassembled WGS sequence"/>
</dbReference>
<protein>
    <submittedName>
        <fullName evidence="2">Uncharacterized protein</fullName>
    </submittedName>
</protein>
<evidence type="ECO:0000313" key="3">
    <source>
        <dbReference type="Proteomes" id="UP001434883"/>
    </source>
</evidence>
<feature type="compositionally biased region" description="Basic and acidic residues" evidence="1">
    <location>
        <begin position="55"/>
        <end position="65"/>
    </location>
</feature>
<sequence length="182" mass="20214">MMKEKGWPKTQPDRKTGTHSHNDFQSQPHESPTPMNSNINFLLGQPQPGHRYRKLAPEHKCHDSPPHQGTSLELYPRKAKRHIQIAQAQHRAPAPTAACRPHLTADLVGKATALHNAGSPDPTPRWDQLATKHSPAGGTHPMPMAPNATVNGVALKSWMTKFDVKEHNWPQPKTTSLKLSEN</sequence>
<feature type="compositionally biased region" description="Polar residues" evidence="1">
    <location>
        <begin position="23"/>
        <end position="40"/>
    </location>
</feature>
<evidence type="ECO:0000313" key="2">
    <source>
        <dbReference type="EMBL" id="MEQ2195821.1"/>
    </source>
</evidence>
<comment type="caution">
    <text evidence="2">The sequence shown here is derived from an EMBL/GenBank/DDBJ whole genome shotgun (WGS) entry which is preliminary data.</text>
</comment>
<name>A0ABV0QJ18_9TELE</name>
<feature type="region of interest" description="Disordered" evidence="1">
    <location>
        <begin position="1"/>
        <end position="69"/>
    </location>
</feature>
<organism evidence="2 3">
    <name type="scientific">Xenoophorus captivus</name>
    <dbReference type="NCBI Taxonomy" id="1517983"/>
    <lineage>
        <taxon>Eukaryota</taxon>
        <taxon>Metazoa</taxon>
        <taxon>Chordata</taxon>
        <taxon>Craniata</taxon>
        <taxon>Vertebrata</taxon>
        <taxon>Euteleostomi</taxon>
        <taxon>Actinopterygii</taxon>
        <taxon>Neopterygii</taxon>
        <taxon>Teleostei</taxon>
        <taxon>Neoteleostei</taxon>
        <taxon>Acanthomorphata</taxon>
        <taxon>Ovalentaria</taxon>
        <taxon>Atherinomorphae</taxon>
        <taxon>Cyprinodontiformes</taxon>
        <taxon>Goodeidae</taxon>
        <taxon>Xenoophorus</taxon>
    </lineage>
</organism>